<dbReference type="OrthoDB" id="6509975at2759"/>
<evidence type="ECO:0000256" key="3">
    <source>
        <dbReference type="PIRSR" id="PIRSR000894-2"/>
    </source>
</evidence>
<gene>
    <name evidence="6" type="ORF">BCV69DRAFT_280880</name>
</gene>
<dbReference type="EMBL" id="KZ819322">
    <property type="protein sequence ID" value="PWN23272.1"/>
    <property type="molecule type" value="Genomic_DNA"/>
</dbReference>
<dbReference type="GO" id="GO:0009277">
    <property type="term" value="C:fungal-type cell wall"/>
    <property type="evidence" value="ECO:0007669"/>
    <property type="project" value="TreeGrafter"/>
</dbReference>
<name>A0A316UDM5_9BASI</name>
<feature type="signal peptide" evidence="5">
    <location>
        <begin position="1"/>
        <end position="22"/>
    </location>
</feature>
<organism evidence="6 7">
    <name type="scientific">Pseudomicrostroma glucosiphilum</name>
    <dbReference type="NCBI Taxonomy" id="1684307"/>
    <lineage>
        <taxon>Eukaryota</taxon>
        <taxon>Fungi</taxon>
        <taxon>Dikarya</taxon>
        <taxon>Basidiomycota</taxon>
        <taxon>Ustilaginomycotina</taxon>
        <taxon>Exobasidiomycetes</taxon>
        <taxon>Microstromatales</taxon>
        <taxon>Microstromatales incertae sedis</taxon>
        <taxon>Pseudomicrostroma</taxon>
    </lineage>
</organism>
<dbReference type="PIRSF" id="PIRSF000894">
    <property type="entry name" value="Acid_phosphatase"/>
    <property type="match status" value="1"/>
</dbReference>
<dbReference type="CDD" id="cd07061">
    <property type="entry name" value="HP_HAP_like"/>
    <property type="match status" value="1"/>
</dbReference>
<dbReference type="GeneID" id="37013509"/>
<evidence type="ECO:0000256" key="5">
    <source>
        <dbReference type="SAM" id="SignalP"/>
    </source>
</evidence>
<dbReference type="InterPro" id="IPR000560">
    <property type="entry name" value="His_Pase_clade-2"/>
</dbReference>
<feature type="compositionally biased region" description="Basic and acidic residues" evidence="4">
    <location>
        <begin position="375"/>
        <end position="387"/>
    </location>
</feature>
<evidence type="ECO:0000313" key="7">
    <source>
        <dbReference type="Proteomes" id="UP000245942"/>
    </source>
</evidence>
<keyword evidence="5" id="KW-0732">Signal</keyword>
<dbReference type="SUPFAM" id="SSF53254">
    <property type="entry name" value="Phosphoglycerate mutase-like"/>
    <property type="match status" value="1"/>
</dbReference>
<dbReference type="Proteomes" id="UP000245942">
    <property type="component" value="Unassembled WGS sequence"/>
</dbReference>
<evidence type="ECO:0000256" key="4">
    <source>
        <dbReference type="SAM" id="MobiDB-lite"/>
    </source>
</evidence>
<feature type="region of interest" description="Disordered" evidence="4">
    <location>
        <begin position="362"/>
        <end position="389"/>
    </location>
</feature>
<dbReference type="RefSeq" id="XP_025350432.1">
    <property type="nucleotide sequence ID" value="XM_025491775.1"/>
</dbReference>
<keyword evidence="7" id="KW-1185">Reference proteome</keyword>
<reference evidence="6 7" key="1">
    <citation type="journal article" date="2018" name="Mol. Biol. Evol.">
        <title>Broad Genomic Sampling Reveals a Smut Pathogenic Ancestry of the Fungal Clade Ustilaginomycotina.</title>
        <authorList>
            <person name="Kijpornyongpan T."/>
            <person name="Mondo S.J."/>
            <person name="Barry K."/>
            <person name="Sandor L."/>
            <person name="Lee J."/>
            <person name="Lipzen A."/>
            <person name="Pangilinan J."/>
            <person name="LaButti K."/>
            <person name="Hainaut M."/>
            <person name="Henrissat B."/>
            <person name="Grigoriev I.V."/>
            <person name="Spatafora J.W."/>
            <person name="Aime M.C."/>
        </authorList>
    </citation>
    <scope>NUCLEOTIDE SEQUENCE [LARGE SCALE GENOMIC DNA]</scope>
    <source>
        <strain evidence="6 7">MCA 4718</strain>
    </source>
</reference>
<dbReference type="PANTHER" id="PTHR20963">
    <property type="entry name" value="MULTIPLE INOSITOL POLYPHOSPHATE PHOSPHATASE-RELATED"/>
    <property type="match status" value="1"/>
</dbReference>
<dbReference type="PANTHER" id="PTHR20963:SF14">
    <property type="entry name" value="ACID PHOSPHATASE, PUTATIVE-RELATED"/>
    <property type="match status" value="1"/>
</dbReference>
<dbReference type="InterPro" id="IPR029033">
    <property type="entry name" value="His_PPase_superfam"/>
</dbReference>
<keyword evidence="1" id="KW-0378">Hydrolase</keyword>
<keyword evidence="3" id="KW-1015">Disulfide bond</keyword>
<accession>A0A316UDM5</accession>
<evidence type="ECO:0000313" key="6">
    <source>
        <dbReference type="EMBL" id="PWN23272.1"/>
    </source>
</evidence>
<dbReference type="STRING" id="1684307.A0A316UDM5"/>
<feature type="disulfide bond" evidence="3">
    <location>
        <begin position="74"/>
        <end position="455"/>
    </location>
</feature>
<dbReference type="AlphaFoldDB" id="A0A316UDM5"/>
<dbReference type="InterPro" id="IPR016274">
    <property type="entry name" value="Histidine_acid_Pase_euk"/>
</dbReference>
<sequence length="516" mass="57317">MRFSTLGAGSVLLSSLCATSHAYRLPQIPFSPSDDSLGTSPHPPPGDWNPLEHMSGIAPYHDAPGADITPPDGCEVTSVAFLVRHSCIYANDDEWADFMEPFVNRLEKYQQEGGSFQGAGPLAFLENWESPINEGNLEALTGPGADDAFAFGKRLRKLYPHLFPPKDLGKGSSKGKKGRTDKVKEPFRIWTANSNRDVGTAKAFIKGAFPKRHEGDDGEGDGKYLSLIKVNNKEASWSSSLTPHKVCPAFTKEPGKPDAQEWLEHFGVAPLERLKKLMPNFEWALRDVIALMMLCGYESVIKGVGKTEFCKQGLFTAEEYSDFGYWNDLIYHKMTGYAAPVAPYLGIPWVNTSLHNLLEAPEHRHHRDGRPHLGLLKEGDGLPDPDRPPNATHSQSLFVFFTHREEPPVALVALGIWNQTTVGPLPTDHRPDNRVWKTSHVLPFLGHVAIEKLTCGSHKHPKDYARILVNGAAQPLPREDLADGPGKSCRMERFTEYVRERMEMFGDFEGACKKAE</sequence>
<dbReference type="Pfam" id="PF00328">
    <property type="entry name" value="His_Phos_2"/>
    <property type="match status" value="1"/>
</dbReference>
<proteinExistence type="predicted"/>
<evidence type="ECO:0000256" key="1">
    <source>
        <dbReference type="ARBA" id="ARBA00022801"/>
    </source>
</evidence>
<protein>
    <submittedName>
        <fullName evidence="6">Phosphoglycerate mutase-like protein</fullName>
    </submittedName>
</protein>
<feature type="chain" id="PRO_5016431259" evidence="5">
    <location>
        <begin position="23"/>
        <end position="516"/>
    </location>
</feature>
<dbReference type="GO" id="GO:0003993">
    <property type="term" value="F:acid phosphatase activity"/>
    <property type="evidence" value="ECO:0007669"/>
    <property type="project" value="TreeGrafter"/>
</dbReference>
<keyword evidence="2" id="KW-0325">Glycoprotein</keyword>
<feature type="disulfide bond" evidence="3">
    <location>
        <begin position="295"/>
        <end position="310"/>
    </location>
</feature>
<dbReference type="Gene3D" id="3.40.50.1240">
    <property type="entry name" value="Phosphoglycerate mutase-like"/>
    <property type="match status" value="1"/>
</dbReference>
<evidence type="ECO:0000256" key="2">
    <source>
        <dbReference type="ARBA" id="ARBA00023180"/>
    </source>
</evidence>